<organism evidence="2 3">
    <name type="scientific">Cyclocybe aegerita</name>
    <name type="common">Black poplar mushroom</name>
    <name type="synonym">Agrocybe aegerita</name>
    <dbReference type="NCBI Taxonomy" id="1973307"/>
    <lineage>
        <taxon>Eukaryota</taxon>
        <taxon>Fungi</taxon>
        <taxon>Dikarya</taxon>
        <taxon>Basidiomycota</taxon>
        <taxon>Agaricomycotina</taxon>
        <taxon>Agaricomycetes</taxon>
        <taxon>Agaricomycetidae</taxon>
        <taxon>Agaricales</taxon>
        <taxon>Agaricineae</taxon>
        <taxon>Bolbitiaceae</taxon>
        <taxon>Cyclocybe</taxon>
    </lineage>
</organism>
<comment type="caution">
    <text evidence="2">The sequence shown here is derived from an EMBL/GenBank/DDBJ whole genome shotgun (WGS) entry which is preliminary data.</text>
</comment>
<accession>A0A8S0XP00</accession>
<evidence type="ECO:0000313" key="2">
    <source>
        <dbReference type="EMBL" id="CAA7267323.1"/>
    </source>
</evidence>
<name>A0A8S0XP00_CYCAE</name>
<proteinExistence type="predicted"/>
<keyword evidence="1" id="KW-0732">Signal</keyword>
<dbReference type="Proteomes" id="UP000467700">
    <property type="component" value="Unassembled WGS sequence"/>
</dbReference>
<protein>
    <recommendedName>
        <fullName evidence="4">Secreted protein</fullName>
    </recommendedName>
</protein>
<gene>
    <name evidence="2" type="ORF">AAE3_LOCUS9561</name>
</gene>
<dbReference type="AlphaFoldDB" id="A0A8S0XP00"/>
<evidence type="ECO:0000256" key="1">
    <source>
        <dbReference type="SAM" id="SignalP"/>
    </source>
</evidence>
<keyword evidence="3" id="KW-1185">Reference proteome</keyword>
<sequence length="122" mass="13779">MNNCLLFVAVLLFLNPQRYRDPLLRVAEAALSPYEELRTKPPLSALVDDDVGSRRYMSCWKTTSFAVICVYGGQWSRRTARRTQLGMNATSTREVTNSTAWCPSTSSNPFSAHSYMFLSTDI</sequence>
<evidence type="ECO:0000313" key="3">
    <source>
        <dbReference type="Proteomes" id="UP000467700"/>
    </source>
</evidence>
<reference evidence="2 3" key="1">
    <citation type="submission" date="2020-01" db="EMBL/GenBank/DDBJ databases">
        <authorList>
            <person name="Gupta K D."/>
        </authorList>
    </citation>
    <scope>NUCLEOTIDE SEQUENCE [LARGE SCALE GENOMIC DNA]</scope>
</reference>
<evidence type="ECO:0008006" key="4">
    <source>
        <dbReference type="Google" id="ProtNLM"/>
    </source>
</evidence>
<feature type="chain" id="PRO_5035890788" description="Secreted protein" evidence="1">
    <location>
        <begin position="21"/>
        <end position="122"/>
    </location>
</feature>
<dbReference type="EMBL" id="CACVBS010000059">
    <property type="protein sequence ID" value="CAA7267323.1"/>
    <property type="molecule type" value="Genomic_DNA"/>
</dbReference>
<feature type="signal peptide" evidence="1">
    <location>
        <begin position="1"/>
        <end position="20"/>
    </location>
</feature>